<evidence type="ECO:0000259" key="5">
    <source>
        <dbReference type="PROSITE" id="PS50075"/>
    </source>
</evidence>
<dbReference type="InterPro" id="IPR020806">
    <property type="entry name" value="PKS_PP-bd"/>
</dbReference>
<dbReference type="FunFam" id="3.40.50.980:FF:000001">
    <property type="entry name" value="Non-ribosomal peptide synthetase"/>
    <property type="match status" value="2"/>
</dbReference>
<keyword evidence="7" id="KW-1185">Reference proteome</keyword>
<dbReference type="GO" id="GO:0009366">
    <property type="term" value="C:enterobactin synthetase complex"/>
    <property type="evidence" value="ECO:0007669"/>
    <property type="project" value="TreeGrafter"/>
</dbReference>
<dbReference type="FunFam" id="3.30.300.30:FF:000010">
    <property type="entry name" value="Enterobactin synthetase component F"/>
    <property type="match status" value="2"/>
</dbReference>
<dbReference type="FunFam" id="1.10.1200.10:FF:000005">
    <property type="entry name" value="Nonribosomal peptide synthetase 1"/>
    <property type="match status" value="1"/>
</dbReference>
<dbReference type="Gene3D" id="3.40.50.980">
    <property type="match status" value="4"/>
</dbReference>
<dbReference type="FunFam" id="1.10.1200.10:FF:000016">
    <property type="entry name" value="Non-ribosomal peptide synthase"/>
    <property type="match status" value="1"/>
</dbReference>
<dbReference type="GO" id="GO:0072330">
    <property type="term" value="P:monocarboxylic acid biosynthetic process"/>
    <property type="evidence" value="ECO:0007669"/>
    <property type="project" value="UniProtKB-ARBA"/>
</dbReference>
<dbReference type="InterPro" id="IPR010071">
    <property type="entry name" value="AA_adenyl_dom"/>
</dbReference>
<comment type="similarity">
    <text evidence="2">Belongs to the ATP-dependent AMP-binding enzyme family.</text>
</comment>
<dbReference type="Pfam" id="PF00501">
    <property type="entry name" value="AMP-binding"/>
    <property type="match status" value="2"/>
</dbReference>
<evidence type="ECO:0000256" key="4">
    <source>
        <dbReference type="ARBA" id="ARBA00022553"/>
    </source>
</evidence>
<feature type="domain" description="Carrier" evidence="5">
    <location>
        <begin position="544"/>
        <end position="619"/>
    </location>
</feature>
<evidence type="ECO:0000313" key="6">
    <source>
        <dbReference type="EMBL" id="MBB6069080.1"/>
    </source>
</evidence>
<gene>
    <name evidence="6" type="ORF">HNQ61_000691</name>
</gene>
<dbReference type="CDD" id="cd19531">
    <property type="entry name" value="LCL_NRPS-like"/>
    <property type="match status" value="1"/>
</dbReference>
<dbReference type="NCBIfam" id="TIGR01733">
    <property type="entry name" value="AA-adenyl-dom"/>
    <property type="match status" value="2"/>
</dbReference>
<dbReference type="InterPro" id="IPR023213">
    <property type="entry name" value="CAT-like_dom_sf"/>
</dbReference>
<dbReference type="EMBL" id="JACHIA010000001">
    <property type="protein sequence ID" value="MBB6069080.1"/>
    <property type="molecule type" value="Genomic_DNA"/>
</dbReference>
<dbReference type="Pfam" id="PF00668">
    <property type="entry name" value="Condensation"/>
    <property type="match status" value="1"/>
</dbReference>
<dbReference type="PROSITE" id="PS50075">
    <property type="entry name" value="CARRIER"/>
    <property type="match status" value="2"/>
</dbReference>
<dbReference type="RefSeq" id="WP_170031860.1">
    <property type="nucleotide sequence ID" value="NZ_JABDTL010000001.1"/>
</dbReference>
<dbReference type="Gene3D" id="3.40.50.1820">
    <property type="entry name" value="alpha/beta hydrolase"/>
    <property type="match status" value="1"/>
</dbReference>
<dbReference type="SUPFAM" id="SSF56801">
    <property type="entry name" value="Acetyl-CoA synthetase-like"/>
    <property type="match status" value="2"/>
</dbReference>
<organism evidence="6 7">
    <name type="scientific">Longimicrobium terrae</name>
    <dbReference type="NCBI Taxonomy" id="1639882"/>
    <lineage>
        <taxon>Bacteria</taxon>
        <taxon>Pseudomonadati</taxon>
        <taxon>Gemmatimonadota</taxon>
        <taxon>Longimicrobiia</taxon>
        <taxon>Longimicrobiales</taxon>
        <taxon>Longimicrobiaceae</taxon>
        <taxon>Longimicrobium</taxon>
    </lineage>
</organism>
<dbReference type="PROSITE" id="PS00455">
    <property type="entry name" value="AMP_BINDING"/>
    <property type="match status" value="2"/>
</dbReference>
<dbReference type="Gene3D" id="3.30.300.30">
    <property type="match status" value="2"/>
</dbReference>
<dbReference type="GO" id="GO:0031177">
    <property type="term" value="F:phosphopantetheine binding"/>
    <property type="evidence" value="ECO:0007669"/>
    <property type="project" value="InterPro"/>
</dbReference>
<dbReference type="FunFam" id="2.30.38.10:FF:000001">
    <property type="entry name" value="Non-ribosomal peptide synthetase PvdI"/>
    <property type="match status" value="2"/>
</dbReference>
<proteinExistence type="inferred from homology"/>
<evidence type="ECO:0000256" key="1">
    <source>
        <dbReference type="ARBA" id="ARBA00001957"/>
    </source>
</evidence>
<dbReference type="InterPro" id="IPR001242">
    <property type="entry name" value="Condensation_dom"/>
</dbReference>
<dbReference type="Gene3D" id="3.30.559.10">
    <property type="entry name" value="Chloramphenicol acetyltransferase-like domain"/>
    <property type="match status" value="1"/>
</dbReference>
<feature type="domain" description="Carrier" evidence="5">
    <location>
        <begin position="1592"/>
        <end position="1667"/>
    </location>
</feature>
<dbReference type="Proteomes" id="UP000582837">
    <property type="component" value="Unassembled WGS sequence"/>
</dbReference>
<dbReference type="PANTHER" id="PTHR45527">
    <property type="entry name" value="NONRIBOSOMAL PEPTIDE SYNTHETASE"/>
    <property type="match status" value="1"/>
</dbReference>
<reference evidence="6 7" key="1">
    <citation type="submission" date="2020-08" db="EMBL/GenBank/DDBJ databases">
        <title>Genomic Encyclopedia of Type Strains, Phase IV (KMG-IV): sequencing the most valuable type-strain genomes for metagenomic binning, comparative biology and taxonomic classification.</title>
        <authorList>
            <person name="Goeker M."/>
        </authorList>
    </citation>
    <scope>NUCLEOTIDE SEQUENCE [LARGE SCALE GENOMIC DNA]</scope>
    <source>
        <strain evidence="6 7">DSM 29007</strain>
    </source>
</reference>
<accession>A0A841GPZ9</accession>
<dbReference type="FunFam" id="3.30.559.10:FF:000012">
    <property type="entry name" value="Non-ribosomal peptide synthetase"/>
    <property type="match status" value="1"/>
</dbReference>
<dbReference type="SUPFAM" id="SSF52777">
    <property type="entry name" value="CoA-dependent acyltransferases"/>
    <property type="match status" value="2"/>
</dbReference>
<evidence type="ECO:0000313" key="7">
    <source>
        <dbReference type="Proteomes" id="UP000582837"/>
    </source>
</evidence>
<dbReference type="PANTHER" id="PTHR45527:SF1">
    <property type="entry name" value="FATTY ACID SYNTHASE"/>
    <property type="match status" value="1"/>
</dbReference>
<protein>
    <submittedName>
        <fullName evidence="6">Amino acid adenylation domain-containing protein</fullName>
    </submittedName>
</protein>
<dbReference type="Pfam" id="PF00550">
    <property type="entry name" value="PP-binding"/>
    <property type="match status" value="2"/>
</dbReference>
<dbReference type="InterPro" id="IPR020845">
    <property type="entry name" value="AMP-binding_CS"/>
</dbReference>
<sequence>MNGPVDTAAVRLAPGTGVVGNPEPVELSGAERRRVLKEWNRTDAPFPAGTCMHELFEQQVLRTPDAQAAVCGTRSLTYAGLNERANRLAHHLRGMGVGPEVRVAVGFARGLDMLVSLMAVLKAGGAYVPLDLAYPADRLEFILRDARAAVLLTHEASRALLPVPDGLRVLSVDLAADDIARERADNPQSGVAARNLGYLIYTSGSTGVPKGVAIEHESAVVLLAWASALHTAEELGGMLASTSICFDLSIYELFLPLSLGGRCIIVENALALPTCAAADQVRLINSVPSAAATLLKTGGIPAGVTTVNLAGEPLRTEIVDALYARGVQRVYDLYGPSEDTTYSTFTLRRAGAPATIGRPISNTRAYVVDEALRPVAVGSIGELYLAGLGLARGYLGRPGLTADRFIPDPFSAGPGGRMYRTGDRVKWTEDGELEYLGRLDHQVKIRGFRVELGEIESAMRRFAGVRDCVVVAREDEPGDKRLVGYLTGAADVDALREQLRRTLPAHFVPSAFVALDEMPLTPNGKLDRKALPAPAMTSAEAYVAPRTPVEEVLAGAWAEVLGVARVGVDDNVFDLGAHSLLATRVVARVAEVFGVEMTVRAVFEAPTVALLAGRVDAARRADAPRLPALVPVERSVSPPLSFAQEGLWFLDRVQQAPASYNVPVEMRISGPLNVPVLARALGEIIRRHEVLRTVFQDRAGEPVQVINPFIGFHLPVEDLSALDGEERRAAASRRAAEEAAVPFDLAAGPLVRGRVLRLADDEHVLLLSLHHAVTDGWSMDVLYRELGDLYAAYLDGRESPLAEPALQYADYAAWERACLRGEVMDAELAWWKARLEGAPALLELPTDHPRATARGFGGARETVDFPPELAERLEALGRATGGSLYMVLMGAFQVLLGRYAGSDDVVVGSPIAGRTRRELQEMIGFFTSTLVLRTDLGGDPAFREVLRRVRDVTLSAYEHQQTPFEAVVRALHPGRSLSHSPVFQVMMVLQTGGPGPLLPGMTATVRENHPQSAKLDLTLSFIRGADGLRADLEYRTDLFERGTVQRMLRHLHNLLDQVSANADVRIGELALLDDAERAVVVDEWNRTDAPYPADACIHTLFEAQVARTPHALAATDGTQSVTYAELDARANRLARHLVALGVGAETRVAIGLARGVEMLVAMIAVLKAGGAYVPLDPAYPADRLAFTLRDARVAVMLTQESLRGSLPVENGVRVVSVDEPASAAAIAAESADGLGKRADARSLAYLIYTSGSTGVPKGVAIEHENAVALLTWAADLHTAEELGGMLACTSICFDLSVYELFLPLSLGGRVIIVENALALPSSPAVADVRLLNTVPSAASALLASGGIPAGVTTVNLAGEPLRTELVDALYAHGIQRVYDLYGPSEDTTYSTWTHRLAGAAPTIGRPISNTRAYVLDAGQRPVPVGVAGELFLAGRGLARGYLGRAALTAERFIPDPFTTAPGERMYRTGDRVRWTSTGNLEYLGRVDAQVKVRGYRIELGEIETALRRHDAVRDCVVVAREDVPGEKRLAAYVAGEVEAEALRAHLRQSLPEYMVPAAFVILHALPLTPNGKLDRKALPAPEFAAESAGYTAPRTPVEAELAGIWAEVLGVERVGVTDDFFALGGHSLLATRLVWRIRESMEGELDVVTLFNAPTIEAIAPGLSPRRSRRAVDAPVRRAGSSRLLEMLDDMGDDELDRLLEAHPDLQPLR</sequence>
<evidence type="ECO:0000256" key="3">
    <source>
        <dbReference type="ARBA" id="ARBA00022450"/>
    </source>
</evidence>
<dbReference type="GO" id="GO:0047527">
    <property type="term" value="F:2,3-dihydroxybenzoate-serine ligase activity"/>
    <property type="evidence" value="ECO:0007669"/>
    <property type="project" value="TreeGrafter"/>
</dbReference>
<dbReference type="InterPro" id="IPR036736">
    <property type="entry name" value="ACP-like_sf"/>
</dbReference>
<dbReference type="Gene3D" id="1.10.1200.10">
    <property type="entry name" value="ACP-like"/>
    <property type="match status" value="1"/>
</dbReference>
<name>A0A841GPZ9_9BACT</name>
<keyword evidence="3" id="KW-0596">Phosphopantetheine</keyword>
<dbReference type="GO" id="GO:0005829">
    <property type="term" value="C:cytosol"/>
    <property type="evidence" value="ECO:0007669"/>
    <property type="project" value="TreeGrafter"/>
</dbReference>
<dbReference type="InterPro" id="IPR045851">
    <property type="entry name" value="AMP-bd_C_sf"/>
</dbReference>
<comment type="caution">
    <text evidence="6">The sequence shown here is derived from an EMBL/GenBank/DDBJ whole genome shotgun (WGS) entry which is preliminary data.</text>
</comment>
<dbReference type="InterPro" id="IPR009081">
    <property type="entry name" value="PP-bd_ACP"/>
</dbReference>
<dbReference type="InterPro" id="IPR006162">
    <property type="entry name" value="Ppantetheine_attach_site"/>
</dbReference>
<dbReference type="SMART" id="SM00823">
    <property type="entry name" value="PKS_PP"/>
    <property type="match status" value="2"/>
</dbReference>
<keyword evidence="4" id="KW-0597">Phosphoprotein</keyword>
<dbReference type="SUPFAM" id="SSF47336">
    <property type="entry name" value="ACP-like"/>
    <property type="match status" value="2"/>
</dbReference>
<dbReference type="InterPro" id="IPR025110">
    <property type="entry name" value="AMP-bd_C"/>
</dbReference>
<dbReference type="PROSITE" id="PS00012">
    <property type="entry name" value="PHOSPHOPANTETHEINE"/>
    <property type="match status" value="2"/>
</dbReference>
<dbReference type="GO" id="GO:0009239">
    <property type="term" value="P:enterobactin biosynthetic process"/>
    <property type="evidence" value="ECO:0007669"/>
    <property type="project" value="TreeGrafter"/>
</dbReference>
<dbReference type="Gene3D" id="3.30.559.30">
    <property type="entry name" value="Nonribosomal peptide synthetase, condensation domain"/>
    <property type="match status" value="1"/>
</dbReference>
<dbReference type="GO" id="GO:0043041">
    <property type="term" value="P:amino acid activation for nonribosomal peptide biosynthetic process"/>
    <property type="evidence" value="ECO:0007669"/>
    <property type="project" value="TreeGrafter"/>
</dbReference>
<evidence type="ECO:0000256" key="2">
    <source>
        <dbReference type="ARBA" id="ARBA00006432"/>
    </source>
</evidence>
<comment type="cofactor">
    <cofactor evidence="1">
        <name>pantetheine 4'-phosphate</name>
        <dbReference type="ChEBI" id="CHEBI:47942"/>
    </cofactor>
</comment>
<dbReference type="Pfam" id="PF13193">
    <property type="entry name" value="AMP-binding_C"/>
    <property type="match status" value="2"/>
</dbReference>
<dbReference type="InterPro" id="IPR029058">
    <property type="entry name" value="AB_hydrolase_fold"/>
</dbReference>
<dbReference type="InterPro" id="IPR000873">
    <property type="entry name" value="AMP-dep_synth/lig_dom"/>
</dbReference>
<dbReference type="Gene3D" id="2.30.38.10">
    <property type="entry name" value="Luciferase, Domain 3"/>
    <property type="match status" value="2"/>
</dbReference>